<evidence type="ECO:0000313" key="1">
    <source>
        <dbReference type="EMBL" id="KAH7957672.1"/>
    </source>
</evidence>
<comment type="caution">
    <text evidence="1">The sequence shown here is derived from an EMBL/GenBank/DDBJ whole genome shotgun (WGS) entry which is preliminary data.</text>
</comment>
<reference evidence="1" key="2">
    <citation type="submission" date="2021-09" db="EMBL/GenBank/DDBJ databases">
        <authorList>
            <person name="Jia N."/>
            <person name="Wang J."/>
            <person name="Shi W."/>
            <person name="Du L."/>
            <person name="Sun Y."/>
            <person name="Zhan W."/>
            <person name="Jiang J."/>
            <person name="Wang Q."/>
            <person name="Zhang B."/>
            <person name="Ji P."/>
            <person name="Sakyi L.B."/>
            <person name="Cui X."/>
            <person name="Yuan T."/>
            <person name="Jiang B."/>
            <person name="Yang W."/>
            <person name="Lam T.T.-Y."/>
            <person name="Chang Q."/>
            <person name="Ding S."/>
            <person name="Wang X."/>
            <person name="Zhu J."/>
            <person name="Ruan X."/>
            <person name="Zhao L."/>
            <person name="Wei J."/>
            <person name="Que T."/>
            <person name="Du C."/>
            <person name="Cheng J."/>
            <person name="Dai P."/>
            <person name="Han X."/>
            <person name="Huang E."/>
            <person name="Gao Y."/>
            <person name="Liu J."/>
            <person name="Shao H."/>
            <person name="Ye R."/>
            <person name="Li L."/>
            <person name="Wei W."/>
            <person name="Wang X."/>
            <person name="Wang C."/>
            <person name="Huo Q."/>
            <person name="Li W."/>
            <person name="Guo W."/>
            <person name="Chen H."/>
            <person name="Chen S."/>
            <person name="Zhou L."/>
            <person name="Zhou L."/>
            <person name="Ni X."/>
            <person name="Tian J."/>
            <person name="Zhou Y."/>
            <person name="Sheng Y."/>
            <person name="Liu T."/>
            <person name="Pan Y."/>
            <person name="Xia L."/>
            <person name="Li J."/>
            <person name="Zhao F."/>
            <person name="Cao W."/>
        </authorList>
    </citation>
    <scope>NUCLEOTIDE SEQUENCE</scope>
    <source>
        <strain evidence="1">Rsan-2018</strain>
        <tissue evidence="1">Larvae</tissue>
    </source>
</reference>
<accession>A0A9D4PXS2</accession>
<reference evidence="1" key="1">
    <citation type="journal article" date="2020" name="Cell">
        <title>Large-Scale Comparative Analyses of Tick Genomes Elucidate Their Genetic Diversity and Vector Capacities.</title>
        <authorList>
            <consortium name="Tick Genome and Microbiome Consortium (TIGMIC)"/>
            <person name="Jia N."/>
            <person name="Wang J."/>
            <person name="Shi W."/>
            <person name="Du L."/>
            <person name="Sun Y."/>
            <person name="Zhan W."/>
            <person name="Jiang J.F."/>
            <person name="Wang Q."/>
            <person name="Zhang B."/>
            <person name="Ji P."/>
            <person name="Bell-Sakyi L."/>
            <person name="Cui X.M."/>
            <person name="Yuan T.T."/>
            <person name="Jiang B.G."/>
            <person name="Yang W.F."/>
            <person name="Lam T.T."/>
            <person name="Chang Q.C."/>
            <person name="Ding S.J."/>
            <person name="Wang X.J."/>
            <person name="Zhu J.G."/>
            <person name="Ruan X.D."/>
            <person name="Zhao L."/>
            <person name="Wei J.T."/>
            <person name="Ye R.Z."/>
            <person name="Que T.C."/>
            <person name="Du C.H."/>
            <person name="Zhou Y.H."/>
            <person name="Cheng J.X."/>
            <person name="Dai P.F."/>
            <person name="Guo W.B."/>
            <person name="Han X.H."/>
            <person name="Huang E.J."/>
            <person name="Li L.F."/>
            <person name="Wei W."/>
            <person name="Gao Y.C."/>
            <person name="Liu J.Z."/>
            <person name="Shao H.Z."/>
            <person name="Wang X."/>
            <person name="Wang C.C."/>
            <person name="Yang T.C."/>
            <person name="Huo Q.B."/>
            <person name="Li W."/>
            <person name="Chen H.Y."/>
            <person name="Chen S.E."/>
            <person name="Zhou L.G."/>
            <person name="Ni X.B."/>
            <person name="Tian J.H."/>
            <person name="Sheng Y."/>
            <person name="Liu T."/>
            <person name="Pan Y.S."/>
            <person name="Xia L.Y."/>
            <person name="Li J."/>
            <person name="Zhao F."/>
            <person name="Cao W.C."/>
        </authorList>
    </citation>
    <scope>NUCLEOTIDE SEQUENCE</scope>
    <source>
        <strain evidence="1">Rsan-2018</strain>
    </source>
</reference>
<protein>
    <submittedName>
        <fullName evidence="1">Uncharacterized protein</fullName>
    </submittedName>
</protein>
<keyword evidence="2" id="KW-1185">Reference proteome</keyword>
<dbReference type="Proteomes" id="UP000821837">
    <property type="component" value="Unassembled WGS sequence"/>
</dbReference>
<proteinExistence type="predicted"/>
<dbReference type="AlphaFoldDB" id="A0A9D4PXS2"/>
<evidence type="ECO:0000313" key="2">
    <source>
        <dbReference type="Proteomes" id="UP000821837"/>
    </source>
</evidence>
<gene>
    <name evidence="1" type="ORF">HPB52_021187</name>
</gene>
<sequence>MQICGKHASSSGPYFDFPYYDDPCSDVVCAYFTCCTSRAAVVAVSAVLPGDGHTLAVISLTGSAFVATMVVSTESAATDHTSAACVPAAHTPVVPATTITHAAAQAPAVLPPTVGAFRETGTLLHAPDVHPLIVPALFPCASSYSACFGDASAGRDCADCARCRFVHGFCVGGAEPCPI</sequence>
<name>A0A9D4PXS2_RHISA</name>
<organism evidence="1 2">
    <name type="scientific">Rhipicephalus sanguineus</name>
    <name type="common">Brown dog tick</name>
    <name type="synonym">Ixodes sanguineus</name>
    <dbReference type="NCBI Taxonomy" id="34632"/>
    <lineage>
        <taxon>Eukaryota</taxon>
        <taxon>Metazoa</taxon>
        <taxon>Ecdysozoa</taxon>
        <taxon>Arthropoda</taxon>
        <taxon>Chelicerata</taxon>
        <taxon>Arachnida</taxon>
        <taxon>Acari</taxon>
        <taxon>Parasitiformes</taxon>
        <taxon>Ixodida</taxon>
        <taxon>Ixodoidea</taxon>
        <taxon>Ixodidae</taxon>
        <taxon>Rhipicephalinae</taxon>
        <taxon>Rhipicephalus</taxon>
        <taxon>Rhipicephalus</taxon>
    </lineage>
</organism>
<dbReference type="EMBL" id="JABSTV010001250">
    <property type="protein sequence ID" value="KAH7957672.1"/>
    <property type="molecule type" value="Genomic_DNA"/>
</dbReference>